<dbReference type="EMBL" id="JBBXMP010000168">
    <property type="protein sequence ID" value="KAL0060616.1"/>
    <property type="molecule type" value="Genomic_DNA"/>
</dbReference>
<name>A0ABR2ZI26_9AGAR</name>
<gene>
    <name evidence="3" type="ORF">AAF712_012619</name>
</gene>
<reference evidence="3 4" key="1">
    <citation type="submission" date="2024-05" db="EMBL/GenBank/DDBJ databases">
        <title>A draft genome resource for the thread blight pathogen Marasmius tenuissimus strain MS-2.</title>
        <authorList>
            <person name="Yulfo-Soto G.E."/>
            <person name="Baruah I.K."/>
            <person name="Amoako-Attah I."/>
            <person name="Bukari Y."/>
            <person name="Meinhardt L.W."/>
            <person name="Bailey B.A."/>
            <person name="Cohen S.P."/>
        </authorList>
    </citation>
    <scope>NUCLEOTIDE SEQUENCE [LARGE SCALE GENOMIC DNA]</scope>
    <source>
        <strain evidence="3 4">MS-2</strain>
    </source>
</reference>
<keyword evidence="2" id="KW-0472">Membrane</keyword>
<evidence type="ECO:0000313" key="4">
    <source>
        <dbReference type="Proteomes" id="UP001437256"/>
    </source>
</evidence>
<sequence length="181" mass="20111">MSTATTFSTLPEPQPALTHSSRKPTDGFFGYTFFSSITDSRHDYRRLSYHSSSDIDLELGREVSPPAYVEPPAYTKSAQEPITLAKYLFKFGFLFPPFWIMGAIILLTPLRAPDADSNAAADPFSPDACSWLPEKTEAERAVVIARLRKAELVWAWRCLFALLVLLCVAIAAGFTAWAVTK</sequence>
<dbReference type="Proteomes" id="UP001437256">
    <property type="component" value="Unassembled WGS sequence"/>
</dbReference>
<protein>
    <submittedName>
        <fullName evidence="3">Uncharacterized protein</fullName>
    </submittedName>
</protein>
<proteinExistence type="predicted"/>
<feature type="region of interest" description="Disordered" evidence="1">
    <location>
        <begin position="1"/>
        <end position="22"/>
    </location>
</feature>
<keyword evidence="2" id="KW-1133">Transmembrane helix</keyword>
<evidence type="ECO:0000256" key="1">
    <source>
        <dbReference type="SAM" id="MobiDB-lite"/>
    </source>
</evidence>
<organism evidence="3 4">
    <name type="scientific">Marasmius tenuissimus</name>
    <dbReference type="NCBI Taxonomy" id="585030"/>
    <lineage>
        <taxon>Eukaryota</taxon>
        <taxon>Fungi</taxon>
        <taxon>Dikarya</taxon>
        <taxon>Basidiomycota</taxon>
        <taxon>Agaricomycotina</taxon>
        <taxon>Agaricomycetes</taxon>
        <taxon>Agaricomycetidae</taxon>
        <taxon>Agaricales</taxon>
        <taxon>Marasmiineae</taxon>
        <taxon>Marasmiaceae</taxon>
        <taxon>Marasmius</taxon>
    </lineage>
</organism>
<feature type="transmembrane region" description="Helical" evidence="2">
    <location>
        <begin position="87"/>
        <end position="107"/>
    </location>
</feature>
<keyword evidence="4" id="KW-1185">Reference proteome</keyword>
<evidence type="ECO:0000313" key="3">
    <source>
        <dbReference type="EMBL" id="KAL0060616.1"/>
    </source>
</evidence>
<comment type="caution">
    <text evidence="3">The sequence shown here is derived from an EMBL/GenBank/DDBJ whole genome shotgun (WGS) entry which is preliminary data.</text>
</comment>
<feature type="transmembrane region" description="Helical" evidence="2">
    <location>
        <begin position="154"/>
        <end position="179"/>
    </location>
</feature>
<feature type="compositionally biased region" description="Polar residues" evidence="1">
    <location>
        <begin position="1"/>
        <end position="11"/>
    </location>
</feature>
<keyword evidence="2" id="KW-0812">Transmembrane</keyword>
<accession>A0ABR2ZI26</accession>
<evidence type="ECO:0000256" key="2">
    <source>
        <dbReference type="SAM" id="Phobius"/>
    </source>
</evidence>